<dbReference type="EnsemblMetazoa" id="Aqu2.1.11592_001">
    <property type="protein sequence ID" value="Aqu2.1.11592_001"/>
    <property type="gene ID" value="Aqu2.1.11592"/>
</dbReference>
<sequence length="224" mass="25171">MINAFICLLFVLVSCTQFVHCDYTAEIRIFSYGNPRKIHRSIGAGNSLTYCCCDCSGQPTCCSSSASQSCSRDCNTRVLICIADKYCVTSTYMAEGNQTFTDTAFGSLANPIYINVPGTLPLQVKQLFQFFLYRSADSMPLIKEFTENAATSLNKAQEFFNEENFVSLHHNISYRCSNDYYDSTLLCFIVKHTMIALMDIIPVILLDRRLVWLAILILATTALK</sequence>
<keyword evidence="1" id="KW-0732">Signal</keyword>
<dbReference type="InParanoid" id="A0A1X7TB97"/>
<dbReference type="AlphaFoldDB" id="A0A1X7TB97"/>
<feature type="signal peptide" evidence="1">
    <location>
        <begin position="1"/>
        <end position="21"/>
    </location>
</feature>
<evidence type="ECO:0000256" key="1">
    <source>
        <dbReference type="SAM" id="SignalP"/>
    </source>
</evidence>
<name>A0A1X7TB97_AMPQE</name>
<reference evidence="2" key="1">
    <citation type="submission" date="2017-05" db="UniProtKB">
        <authorList>
            <consortium name="EnsemblMetazoa"/>
        </authorList>
    </citation>
    <scope>IDENTIFICATION</scope>
</reference>
<organism evidence="2">
    <name type="scientific">Amphimedon queenslandica</name>
    <name type="common">Sponge</name>
    <dbReference type="NCBI Taxonomy" id="400682"/>
    <lineage>
        <taxon>Eukaryota</taxon>
        <taxon>Metazoa</taxon>
        <taxon>Porifera</taxon>
        <taxon>Demospongiae</taxon>
        <taxon>Heteroscleromorpha</taxon>
        <taxon>Haplosclerida</taxon>
        <taxon>Niphatidae</taxon>
        <taxon>Amphimedon</taxon>
    </lineage>
</organism>
<evidence type="ECO:0000313" key="2">
    <source>
        <dbReference type="EnsemblMetazoa" id="Aqu2.1.11592_001"/>
    </source>
</evidence>
<proteinExistence type="predicted"/>
<evidence type="ECO:0008006" key="3">
    <source>
        <dbReference type="Google" id="ProtNLM"/>
    </source>
</evidence>
<accession>A0A1X7TB97</accession>
<feature type="chain" id="PRO_5012598087" description="Niemann-Pick C1 N-terminal domain-containing protein" evidence="1">
    <location>
        <begin position="22"/>
        <end position="224"/>
    </location>
</feature>
<protein>
    <recommendedName>
        <fullName evidence="3">Niemann-Pick C1 N-terminal domain-containing protein</fullName>
    </recommendedName>
</protein>
<dbReference type="OrthoDB" id="10045365at2759"/>